<dbReference type="AlphaFoldDB" id="A0A2J6TXB8"/>
<dbReference type="Pfam" id="PF00067">
    <property type="entry name" value="p450"/>
    <property type="match status" value="1"/>
</dbReference>
<evidence type="ECO:0000313" key="7">
    <source>
        <dbReference type="EMBL" id="PMD67621.1"/>
    </source>
</evidence>
<dbReference type="EMBL" id="KZ613740">
    <property type="protein sequence ID" value="PMD67621.1"/>
    <property type="molecule type" value="Genomic_DNA"/>
</dbReference>
<evidence type="ECO:0000313" key="8">
    <source>
        <dbReference type="Proteomes" id="UP000235371"/>
    </source>
</evidence>
<dbReference type="InterPro" id="IPR001128">
    <property type="entry name" value="Cyt_P450"/>
</dbReference>
<dbReference type="FunFam" id="1.10.630.10:FF:000076">
    <property type="entry name" value="Cytochrome P450 monooxygenase"/>
    <property type="match status" value="1"/>
</dbReference>
<dbReference type="PRINTS" id="PR00463">
    <property type="entry name" value="EP450I"/>
</dbReference>
<feature type="binding site" description="axial binding residue" evidence="6">
    <location>
        <position position="438"/>
    </location>
    <ligand>
        <name>heme</name>
        <dbReference type="ChEBI" id="CHEBI:30413"/>
    </ligand>
    <ligandPart>
        <name>Fe</name>
        <dbReference type="ChEBI" id="CHEBI:18248"/>
    </ligandPart>
</feature>
<keyword evidence="7" id="KW-0808">Transferase</keyword>
<evidence type="ECO:0000256" key="6">
    <source>
        <dbReference type="PIRSR" id="PIRSR602401-1"/>
    </source>
</evidence>
<dbReference type="PRINTS" id="PR00385">
    <property type="entry name" value="P450"/>
</dbReference>
<organism evidence="7 8">
    <name type="scientific">Hyaloscypha bicolor E</name>
    <dbReference type="NCBI Taxonomy" id="1095630"/>
    <lineage>
        <taxon>Eukaryota</taxon>
        <taxon>Fungi</taxon>
        <taxon>Dikarya</taxon>
        <taxon>Ascomycota</taxon>
        <taxon>Pezizomycotina</taxon>
        <taxon>Leotiomycetes</taxon>
        <taxon>Helotiales</taxon>
        <taxon>Hyaloscyphaceae</taxon>
        <taxon>Hyaloscypha</taxon>
        <taxon>Hyaloscypha bicolor</taxon>
    </lineage>
</organism>
<dbReference type="CDD" id="cd11060">
    <property type="entry name" value="CYP57A1-like"/>
    <property type="match status" value="1"/>
</dbReference>
<dbReference type="RefSeq" id="XP_024744525.1">
    <property type="nucleotide sequence ID" value="XM_024887770.1"/>
</dbReference>
<dbReference type="STRING" id="1095630.A0A2J6TXB8"/>
<dbReference type="GO" id="GO:0016705">
    <property type="term" value="F:oxidoreductase activity, acting on paired donors, with incorporation or reduction of molecular oxygen"/>
    <property type="evidence" value="ECO:0007669"/>
    <property type="project" value="InterPro"/>
</dbReference>
<dbReference type="OrthoDB" id="1470350at2759"/>
<dbReference type="GO" id="GO:0004497">
    <property type="term" value="F:monooxygenase activity"/>
    <property type="evidence" value="ECO:0007669"/>
    <property type="project" value="InterPro"/>
</dbReference>
<evidence type="ECO:0000256" key="5">
    <source>
        <dbReference type="ARBA" id="ARBA00079990"/>
    </source>
</evidence>
<keyword evidence="6" id="KW-0408">Iron</keyword>
<dbReference type="InParanoid" id="A0A2J6TXB8"/>
<keyword evidence="6" id="KW-0479">Metal-binding</keyword>
<evidence type="ECO:0000256" key="4">
    <source>
        <dbReference type="ARBA" id="ARBA00068222"/>
    </source>
</evidence>
<dbReference type="Proteomes" id="UP000235371">
    <property type="component" value="Unassembled WGS sequence"/>
</dbReference>
<gene>
    <name evidence="7" type="ORF">K444DRAFT_690459</name>
</gene>
<dbReference type="GO" id="GO:0005506">
    <property type="term" value="F:iron ion binding"/>
    <property type="evidence" value="ECO:0007669"/>
    <property type="project" value="InterPro"/>
</dbReference>
<dbReference type="GO" id="GO:0032259">
    <property type="term" value="P:methylation"/>
    <property type="evidence" value="ECO:0007669"/>
    <property type="project" value="UniProtKB-KW"/>
</dbReference>
<dbReference type="GeneID" id="36595846"/>
<evidence type="ECO:0000256" key="3">
    <source>
        <dbReference type="ARBA" id="ARBA00067672"/>
    </source>
</evidence>
<dbReference type="GO" id="GO:0020037">
    <property type="term" value="F:heme binding"/>
    <property type="evidence" value="ECO:0007669"/>
    <property type="project" value="InterPro"/>
</dbReference>
<dbReference type="Gene3D" id="1.10.630.10">
    <property type="entry name" value="Cytochrome P450"/>
    <property type="match status" value="1"/>
</dbReference>
<dbReference type="GO" id="GO:0008168">
    <property type="term" value="F:methyltransferase activity"/>
    <property type="evidence" value="ECO:0007669"/>
    <property type="project" value="UniProtKB-KW"/>
</dbReference>
<dbReference type="InterPro" id="IPR002401">
    <property type="entry name" value="Cyt_P450_E_grp-I"/>
</dbReference>
<dbReference type="InterPro" id="IPR050121">
    <property type="entry name" value="Cytochrome_P450_monoxygenase"/>
</dbReference>
<keyword evidence="7" id="KW-0489">Methyltransferase</keyword>
<keyword evidence="2" id="KW-0843">Virulence</keyword>
<comment type="cofactor">
    <cofactor evidence="6">
        <name>heme</name>
        <dbReference type="ChEBI" id="CHEBI:30413"/>
    </cofactor>
</comment>
<dbReference type="SUPFAM" id="SSF48264">
    <property type="entry name" value="Cytochrome P450"/>
    <property type="match status" value="1"/>
</dbReference>
<name>A0A2J6TXB8_9HELO</name>
<keyword evidence="8" id="KW-1185">Reference proteome</keyword>
<keyword evidence="6" id="KW-0349">Heme</keyword>
<dbReference type="PANTHER" id="PTHR24305:SF168">
    <property type="entry name" value="P450, PUTATIVE (EUROFUNG)-RELATED"/>
    <property type="match status" value="1"/>
</dbReference>
<accession>A0A2J6TXB8</accession>
<protein>
    <recommendedName>
        <fullName evidence="4">Cytochrome P450 monooxygenase ABA1</fullName>
    </recommendedName>
    <alternativeName>
        <fullName evidence="5">Abscisic acid biosynthesis protein 1</fullName>
    </alternativeName>
    <alternativeName>
        <fullName evidence="3">Cytochrome P450 monooxygenase aba1</fullName>
    </alternativeName>
</protein>
<dbReference type="PANTHER" id="PTHR24305">
    <property type="entry name" value="CYTOCHROME P450"/>
    <property type="match status" value="1"/>
</dbReference>
<comment type="pathway">
    <text evidence="1">Hormone biosynthesis.</text>
</comment>
<evidence type="ECO:0000256" key="1">
    <source>
        <dbReference type="ARBA" id="ARBA00004972"/>
    </source>
</evidence>
<proteinExistence type="predicted"/>
<reference evidence="7 8" key="1">
    <citation type="submission" date="2016-04" db="EMBL/GenBank/DDBJ databases">
        <title>A degradative enzymes factory behind the ericoid mycorrhizal symbiosis.</title>
        <authorList>
            <consortium name="DOE Joint Genome Institute"/>
            <person name="Martino E."/>
            <person name="Morin E."/>
            <person name="Grelet G."/>
            <person name="Kuo A."/>
            <person name="Kohler A."/>
            <person name="Daghino S."/>
            <person name="Barry K."/>
            <person name="Choi C."/>
            <person name="Cichocki N."/>
            <person name="Clum A."/>
            <person name="Copeland A."/>
            <person name="Hainaut M."/>
            <person name="Haridas S."/>
            <person name="Labutti K."/>
            <person name="Lindquist E."/>
            <person name="Lipzen A."/>
            <person name="Khouja H.-R."/>
            <person name="Murat C."/>
            <person name="Ohm R."/>
            <person name="Olson A."/>
            <person name="Spatafora J."/>
            <person name="Veneault-Fourrey C."/>
            <person name="Henrissat B."/>
            <person name="Grigoriev I."/>
            <person name="Martin F."/>
            <person name="Perotto S."/>
        </authorList>
    </citation>
    <scope>NUCLEOTIDE SEQUENCE [LARGE SCALE GENOMIC DNA]</scope>
    <source>
        <strain evidence="7 8">E</strain>
    </source>
</reference>
<evidence type="ECO:0000256" key="2">
    <source>
        <dbReference type="ARBA" id="ARBA00023026"/>
    </source>
</evidence>
<dbReference type="InterPro" id="IPR036396">
    <property type="entry name" value="Cyt_P450_sf"/>
</dbReference>
<sequence>MAWMSDIFSGLHQLEVLAVFVQSFRSWYRLRSFKGPFLATFSDLWLIRHVTGGRIHLDLFDVTEKYGPLARVGSNTLVTCDPNLLRKMLAVRTRYKRSDWYFGMRLDPSCDNVISQRDDEKHNILRAKMAAGYSGKEVENLEKSIDQNVISLVDLIGRKYLSTNSDFKPLDFGRTASYFTLDTISSIAFGNPFGDLATDSDVHKYIATTEEAVPVIILVTVIPWLSKLLQTSIMKRFLPTEKDKIGLGRIIGVAKDFVGKRFGPNKIVKKDMLGSFLNHDLTQEEAELESLVQILAGSDTTSTGIRGTMLHILTSPHVVSELLAEIAEVSPSSPIQDAEARSMPYLQAVIKEGLRIFPPVAGLMSKDVPPGGDTFNGLFIPEGTKIGYCAWGVFRNKDIWGEDSHVFRPERWLDSPADKLHEMEATLELIFGYGRWQCLGRNVALIELNKVFVELLRHFDMSLVEPLKPWKSFCAGIFLQREMWARVTKRSKVL</sequence>